<dbReference type="RefSeq" id="WP_107966245.1">
    <property type="nucleotide sequence ID" value="NZ_NWBU01000004.1"/>
</dbReference>
<evidence type="ECO:0000256" key="1">
    <source>
        <dbReference type="ARBA" id="ARBA00009437"/>
    </source>
</evidence>
<dbReference type="Gene3D" id="3.40.190.10">
    <property type="entry name" value="Periplasmic binding protein-like II"/>
    <property type="match status" value="2"/>
</dbReference>
<dbReference type="Proteomes" id="UP000244162">
    <property type="component" value="Unassembled WGS sequence"/>
</dbReference>
<dbReference type="GO" id="GO:0006351">
    <property type="term" value="P:DNA-templated transcription"/>
    <property type="evidence" value="ECO:0007669"/>
    <property type="project" value="TreeGrafter"/>
</dbReference>
<dbReference type="PROSITE" id="PS50931">
    <property type="entry name" value="HTH_LYSR"/>
    <property type="match status" value="1"/>
</dbReference>
<dbReference type="PRINTS" id="PR00039">
    <property type="entry name" value="HTHLYSR"/>
</dbReference>
<dbReference type="SUPFAM" id="SSF53850">
    <property type="entry name" value="Periplasmic binding protein-like II"/>
    <property type="match status" value="1"/>
</dbReference>
<dbReference type="Gene3D" id="1.10.10.10">
    <property type="entry name" value="Winged helix-like DNA-binding domain superfamily/Winged helix DNA-binding domain"/>
    <property type="match status" value="1"/>
</dbReference>
<comment type="caution">
    <text evidence="6">The sequence shown here is derived from an EMBL/GenBank/DDBJ whole genome shotgun (WGS) entry which is preliminary data.</text>
</comment>
<proteinExistence type="inferred from homology"/>
<dbReference type="InterPro" id="IPR005119">
    <property type="entry name" value="LysR_subst-bd"/>
</dbReference>
<keyword evidence="7" id="KW-1185">Reference proteome</keyword>
<keyword evidence="4" id="KW-0804">Transcription</keyword>
<keyword evidence="3" id="KW-0238">DNA-binding</keyword>
<dbReference type="GO" id="GO:0003700">
    <property type="term" value="F:DNA-binding transcription factor activity"/>
    <property type="evidence" value="ECO:0007669"/>
    <property type="project" value="InterPro"/>
</dbReference>
<sequence length="309" mass="33884">MRRIPPLAAVRVFEAAARHLNFTSAAAELGMTQAAVSYQIRLLEERLGTALFVRSKRRVSLTEAGRRAAPLVSGAFDTLDDAFSGLREDGEAVLSITAIPSFAAQWFAPRLGAFQIAHPEIAVRLDASNAIADFGQSDFDVGIRCGKGPWPGLRADYLFRVHFTPMCSPDFAARHGGLTTPETLLEAPLLSSDVDWWHRWFAAAGVTNEKARGRQRVHMDSQALEGSTAIAGHGIALLTPPLWTRELAAGSLVRPFDIIAYDGASYWLVYPEPKRRMRKIQLFREWFLAQVATQAVTDGSGAFLPLPPD</sequence>
<protein>
    <submittedName>
        <fullName evidence="6">LysR family transcriptional regulator</fullName>
    </submittedName>
</protein>
<dbReference type="CDD" id="cd08432">
    <property type="entry name" value="PBP2_GcdR_TrpI_HvrB_AmpR_like"/>
    <property type="match status" value="1"/>
</dbReference>
<keyword evidence="2" id="KW-0805">Transcription regulation</keyword>
<dbReference type="GO" id="GO:0043565">
    <property type="term" value="F:sequence-specific DNA binding"/>
    <property type="evidence" value="ECO:0007669"/>
    <property type="project" value="TreeGrafter"/>
</dbReference>
<evidence type="ECO:0000259" key="5">
    <source>
        <dbReference type="PROSITE" id="PS50931"/>
    </source>
</evidence>
<dbReference type="OrthoDB" id="9813056at2"/>
<evidence type="ECO:0000256" key="4">
    <source>
        <dbReference type="ARBA" id="ARBA00023163"/>
    </source>
</evidence>
<evidence type="ECO:0000313" key="6">
    <source>
        <dbReference type="EMBL" id="PTQ13009.1"/>
    </source>
</evidence>
<dbReference type="AlphaFoldDB" id="A0A2T5G1H8"/>
<reference evidence="6 7" key="1">
    <citation type="submission" date="2017-09" db="EMBL/GenBank/DDBJ databases">
        <title>Sphingomonas panjinensis sp.nov., isolated from oil-contaminated soil.</title>
        <authorList>
            <person name="Wang L."/>
            <person name="Chen L."/>
        </authorList>
    </citation>
    <scope>NUCLEOTIDE SEQUENCE [LARGE SCALE GENOMIC DNA]</scope>
    <source>
        <strain evidence="6 7">FW-11</strain>
    </source>
</reference>
<dbReference type="InterPro" id="IPR000847">
    <property type="entry name" value="LysR_HTH_N"/>
</dbReference>
<evidence type="ECO:0000313" key="7">
    <source>
        <dbReference type="Proteomes" id="UP000244162"/>
    </source>
</evidence>
<dbReference type="PANTHER" id="PTHR30537:SF26">
    <property type="entry name" value="GLYCINE CLEAVAGE SYSTEM TRANSCRIPTIONAL ACTIVATOR"/>
    <property type="match status" value="1"/>
</dbReference>
<comment type="similarity">
    <text evidence="1">Belongs to the LysR transcriptional regulatory family.</text>
</comment>
<dbReference type="Pfam" id="PF00126">
    <property type="entry name" value="HTH_1"/>
    <property type="match status" value="1"/>
</dbReference>
<accession>A0A2T5G1H8</accession>
<dbReference type="PANTHER" id="PTHR30537">
    <property type="entry name" value="HTH-TYPE TRANSCRIPTIONAL REGULATOR"/>
    <property type="match status" value="1"/>
</dbReference>
<dbReference type="NCBIfam" id="NF008352">
    <property type="entry name" value="PRK11139.1"/>
    <property type="match status" value="1"/>
</dbReference>
<dbReference type="FunFam" id="1.10.10.10:FF:000038">
    <property type="entry name" value="Glycine cleavage system transcriptional activator"/>
    <property type="match status" value="1"/>
</dbReference>
<evidence type="ECO:0000256" key="2">
    <source>
        <dbReference type="ARBA" id="ARBA00023015"/>
    </source>
</evidence>
<dbReference type="InterPro" id="IPR036388">
    <property type="entry name" value="WH-like_DNA-bd_sf"/>
</dbReference>
<evidence type="ECO:0000256" key="3">
    <source>
        <dbReference type="ARBA" id="ARBA00023125"/>
    </source>
</evidence>
<organism evidence="6 7">
    <name type="scientific">Sphingomonas oleivorans</name>
    <dbReference type="NCBI Taxonomy" id="1735121"/>
    <lineage>
        <taxon>Bacteria</taxon>
        <taxon>Pseudomonadati</taxon>
        <taxon>Pseudomonadota</taxon>
        <taxon>Alphaproteobacteria</taxon>
        <taxon>Sphingomonadales</taxon>
        <taxon>Sphingomonadaceae</taxon>
        <taxon>Sphingomonas</taxon>
    </lineage>
</organism>
<dbReference type="Pfam" id="PF03466">
    <property type="entry name" value="LysR_substrate"/>
    <property type="match status" value="1"/>
</dbReference>
<dbReference type="EMBL" id="NWBU01000004">
    <property type="protein sequence ID" value="PTQ13009.1"/>
    <property type="molecule type" value="Genomic_DNA"/>
</dbReference>
<feature type="domain" description="HTH lysR-type" evidence="5">
    <location>
        <begin position="5"/>
        <end position="62"/>
    </location>
</feature>
<dbReference type="InterPro" id="IPR058163">
    <property type="entry name" value="LysR-type_TF_proteobact-type"/>
</dbReference>
<name>A0A2T5G1H8_9SPHN</name>
<dbReference type="SUPFAM" id="SSF46785">
    <property type="entry name" value="Winged helix' DNA-binding domain"/>
    <property type="match status" value="1"/>
</dbReference>
<dbReference type="InterPro" id="IPR036390">
    <property type="entry name" value="WH_DNA-bd_sf"/>
</dbReference>
<gene>
    <name evidence="6" type="ORF">CLG96_02365</name>
</gene>